<dbReference type="Pfam" id="PF00893">
    <property type="entry name" value="Multi_Drug_Res"/>
    <property type="match status" value="1"/>
</dbReference>
<evidence type="ECO:0000256" key="8">
    <source>
        <dbReference type="ARBA" id="ARBA00039168"/>
    </source>
</evidence>
<feature type="transmembrane region" description="Helical" evidence="10">
    <location>
        <begin position="31"/>
        <end position="50"/>
    </location>
</feature>
<evidence type="ECO:0000256" key="1">
    <source>
        <dbReference type="ARBA" id="ARBA00004651"/>
    </source>
</evidence>
<keyword evidence="6 10" id="KW-0472">Membrane</keyword>
<evidence type="ECO:0000313" key="11">
    <source>
        <dbReference type="EMBL" id="CAD7287380.1"/>
    </source>
</evidence>
<gene>
    <name evidence="11" type="primary">gdnD</name>
    <name evidence="11" type="ORF">LMG7974_00267</name>
</gene>
<evidence type="ECO:0000256" key="6">
    <source>
        <dbReference type="ARBA" id="ARBA00023136"/>
    </source>
</evidence>
<dbReference type="InterPro" id="IPR045324">
    <property type="entry name" value="Small_multidrug_res"/>
</dbReference>
<name>A0ABM8Q3S6_9BACT</name>
<keyword evidence="12" id="KW-1185">Reference proteome</keyword>
<dbReference type="SUPFAM" id="SSF103481">
    <property type="entry name" value="Multidrug resistance efflux transporter EmrE"/>
    <property type="match status" value="1"/>
</dbReference>
<evidence type="ECO:0000256" key="3">
    <source>
        <dbReference type="ARBA" id="ARBA00022475"/>
    </source>
</evidence>
<dbReference type="PANTHER" id="PTHR30561:SF0">
    <property type="entry name" value="GUANIDINIUM EXPORTER"/>
    <property type="match status" value="1"/>
</dbReference>
<keyword evidence="2" id="KW-0813">Transport</keyword>
<comment type="similarity">
    <text evidence="7">Belongs to the drug/metabolite transporter (DMT) superfamily. Small multidrug resistance (SMR) (TC 2.A.7.1) family. Gdx/SugE subfamily.</text>
</comment>
<evidence type="ECO:0000313" key="12">
    <source>
        <dbReference type="Proteomes" id="UP000789803"/>
    </source>
</evidence>
<accession>A0ABM8Q3S6</accession>
<keyword evidence="4 9" id="KW-0812">Transmembrane</keyword>
<dbReference type="Gene3D" id="1.10.3730.20">
    <property type="match status" value="1"/>
</dbReference>
<comment type="subcellular location">
    <subcellularLocation>
        <location evidence="1 9">Cell membrane</location>
        <topology evidence="1 9">Multi-pass membrane protein</topology>
    </subcellularLocation>
</comment>
<reference evidence="11 12" key="1">
    <citation type="submission" date="2020-11" db="EMBL/GenBank/DDBJ databases">
        <authorList>
            <person name="Peeters C."/>
        </authorList>
    </citation>
    <scope>NUCLEOTIDE SEQUENCE [LARGE SCALE GENOMIC DNA]</scope>
    <source>
        <strain evidence="11 12">LMG 7974</strain>
    </source>
</reference>
<comment type="caution">
    <text evidence="11">The sequence shown here is derived from an EMBL/GenBank/DDBJ whole genome shotgun (WGS) entry which is preliminary data.</text>
</comment>
<dbReference type="InterPro" id="IPR037185">
    <property type="entry name" value="EmrE-like"/>
</dbReference>
<dbReference type="EMBL" id="CAJHOF010000002">
    <property type="protein sequence ID" value="CAD7287380.1"/>
    <property type="molecule type" value="Genomic_DNA"/>
</dbReference>
<keyword evidence="3" id="KW-1003">Cell membrane</keyword>
<dbReference type="RefSeq" id="WP_229932091.1">
    <property type="nucleotide sequence ID" value="NZ_CAJHOF010000002.1"/>
</dbReference>
<proteinExistence type="inferred from homology"/>
<sequence length="104" mass="11474">MSWMALFAAGLFEIFGVIMMKNLALTGKKKFLLFIAVLFMFSFSLLSYAMREISMGIAYAIWTGIGASGGVMVGILFYNESKNAKKIFFITIIIACSVGLKFLS</sequence>
<dbReference type="InterPro" id="IPR000390">
    <property type="entry name" value="Small_drug/metabolite_transptr"/>
</dbReference>
<keyword evidence="5 10" id="KW-1133">Transmembrane helix</keyword>
<dbReference type="Proteomes" id="UP000789803">
    <property type="component" value="Unassembled WGS sequence"/>
</dbReference>
<evidence type="ECO:0000256" key="9">
    <source>
        <dbReference type="RuleBase" id="RU003942"/>
    </source>
</evidence>
<organism evidence="11 12">
    <name type="scientific">Campylobacter majalis</name>
    <dbReference type="NCBI Taxonomy" id="2790656"/>
    <lineage>
        <taxon>Bacteria</taxon>
        <taxon>Pseudomonadati</taxon>
        <taxon>Campylobacterota</taxon>
        <taxon>Epsilonproteobacteria</taxon>
        <taxon>Campylobacterales</taxon>
        <taxon>Campylobacteraceae</taxon>
        <taxon>Campylobacter</taxon>
    </lineage>
</organism>
<evidence type="ECO:0000256" key="5">
    <source>
        <dbReference type="ARBA" id="ARBA00022989"/>
    </source>
</evidence>
<feature type="transmembrane region" description="Helical" evidence="10">
    <location>
        <begin position="56"/>
        <end position="78"/>
    </location>
</feature>
<evidence type="ECO:0000256" key="4">
    <source>
        <dbReference type="ARBA" id="ARBA00022692"/>
    </source>
</evidence>
<evidence type="ECO:0000256" key="7">
    <source>
        <dbReference type="ARBA" id="ARBA00038151"/>
    </source>
</evidence>
<protein>
    <recommendedName>
        <fullName evidence="8">Guanidinium exporter</fullName>
    </recommendedName>
</protein>
<evidence type="ECO:0000256" key="10">
    <source>
        <dbReference type="SAM" id="Phobius"/>
    </source>
</evidence>
<dbReference type="PANTHER" id="PTHR30561">
    <property type="entry name" value="SMR FAMILY PROTON-DEPENDENT DRUG EFFLUX TRANSPORTER SUGE"/>
    <property type="match status" value="1"/>
</dbReference>
<evidence type="ECO:0000256" key="2">
    <source>
        <dbReference type="ARBA" id="ARBA00022448"/>
    </source>
</evidence>
<feature type="transmembrane region" description="Helical" evidence="10">
    <location>
        <begin position="6"/>
        <end position="24"/>
    </location>
</feature>